<dbReference type="Pfam" id="PF21090">
    <property type="entry name" value="P-loop_SecA"/>
    <property type="match status" value="2"/>
</dbReference>
<dbReference type="PROSITE" id="PS51196">
    <property type="entry name" value="SECA_MOTOR_DEAD"/>
    <property type="match status" value="1"/>
</dbReference>
<keyword evidence="6 12" id="KW-0547">Nucleotide-binding</keyword>
<accession>A0A4R6TY10</accession>
<dbReference type="SMART" id="SM00958">
    <property type="entry name" value="SecA_PP_bind"/>
    <property type="match status" value="1"/>
</dbReference>
<dbReference type="GO" id="GO:0043952">
    <property type="term" value="P:protein transport by the Sec complex"/>
    <property type="evidence" value="ECO:0007669"/>
    <property type="project" value="TreeGrafter"/>
</dbReference>
<dbReference type="GO" id="GO:0005829">
    <property type="term" value="C:cytosol"/>
    <property type="evidence" value="ECO:0007669"/>
    <property type="project" value="TreeGrafter"/>
</dbReference>
<evidence type="ECO:0000259" key="14">
    <source>
        <dbReference type="PROSITE" id="PS51192"/>
    </source>
</evidence>
<feature type="binding site" evidence="12">
    <location>
        <position position="497"/>
    </location>
    <ligand>
        <name>ATP</name>
        <dbReference type="ChEBI" id="CHEBI:30616"/>
    </ligand>
</feature>
<evidence type="ECO:0000256" key="11">
    <source>
        <dbReference type="ARBA" id="ARBA00023136"/>
    </source>
</evidence>
<dbReference type="GO" id="GO:0065002">
    <property type="term" value="P:intracellular protein transmembrane transport"/>
    <property type="evidence" value="ECO:0007669"/>
    <property type="project" value="UniProtKB-UniRule"/>
</dbReference>
<comment type="similarity">
    <text evidence="2 12 13">Belongs to the SecA family.</text>
</comment>
<feature type="domain" description="SecA family profile" evidence="16">
    <location>
        <begin position="2"/>
        <end position="575"/>
    </location>
</feature>
<dbReference type="PRINTS" id="PR00906">
    <property type="entry name" value="SECA"/>
</dbReference>
<evidence type="ECO:0000313" key="17">
    <source>
        <dbReference type="EMBL" id="TDQ36909.1"/>
    </source>
</evidence>
<dbReference type="Pfam" id="PF07516">
    <property type="entry name" value="SecA_SW"/>
    <property type="match status" value="1"/>
</dbReference>
<dbReference type="PANTHER" id="PTHR30612:SF0">
    <property type="entry name" value="CHLOROPLAST PROTEIN-TRANSPORTING ATPASE"/>
    <property type="match status" value="1"/>
</dbReference>
<dbReference type="InterPro" id="IPR036670">
    <property type="entry name" value="SecA_X-link_sf"/>
</dbReference>
<dbReference type="InterPro" id="IPR020937">
    <property type="entry name" value="SecA_CS"/>
</dbReference>
<organism evidence="17 18">
    <name type="scientific">Aureibacillus halotolerans</name>
    <dbReference type="NCBI Taxonomy" id="1508390"/>
    <lineage>
        <taxon>Bacteria</taxon>
        <taxon>Bacillati</taxon>
        <taxon>Bacillota</taxon>
        <taxon>Bacilli</taxon>
        <taxon>Bacillales</taxon>
        <taxon>Bacillaceae</taxon>
        <taxon>Aureibacillus</taxon>
    </lineage>
</organism>
<dbReference type="Proteomes" id="UP000295632">
    <property type="component" value="Unassembled WGS sequence"/>
</dbReference>
<dbReference type="InterPro" id="IPR027417">
    <property type="entry name" value="P-loop_NTPase"/>
</dbReference>
<comment type="subcellular location">
    <subcellularLocation>
        <location evidence="12">Cell membrane</location>
        <topology evidence="12">Peripheral membrane protein</topology>
        <orientation evidence="12">Cytoplasmic side</orientation>
    </subcellularLocation>
    <subcellularLocation>
        <location evidence="12">Cytoplasm</location>
    </subcellularLocation>
    <subcellularLocation>
        <location evidence="1">Membrane</location>
        <topology evidence="1">Peripheral membrane protein</topology>
    </subcellularLocation>
    <text evidence="12">Distribution is 50-50.</text>
</comment>
<feature type="domain" description="Helicase C-terminal" evidence="15">
    <location>
        <begin position="419"/>
        <end position="574"/>
    </location>
</feature>
<evidence type="ECO:0000256" key="8">
    <source>
        <dbReference type="ARBA" id="ARBA00022927"/>
    </source>
</evidence>
<dbReference type="PANTHER" id="PTHR30612">
    <property type="entry name" value="SECA INNER MEMBRANE COMPONENT OF SEC PROTEIN SECRETION SYSTEM"/>
    <property type="match status" value="1"/>
</dbReference>
<dbReference type="InterPro" id="IPR044722">
    <property type="entry name" value="SecA_SF2_C"/>
</dbReference>
<dbReference type="RefSeq" id="WP_133581417.1">
    <property type="nucleotide sequence ID" value="NZ_SNYJ01000015.1"/>
</dbReference>
<keyword evidence="3 12" id="KW-0813">Transport</keyword>
<keyword evidence="10 12" id="KW-0811">Translocation</keyword>
<dbReference type="SUPFAM" id="SSF81886">
    <property type="entry name" value="Helical scaffold and wing domains of SecA"/>
    <property type="match status" value="1"/>
</dbReference>
<dbReference type="GO" id="GO:0006605">
    <property type="term" value="P:protein targeting"/>
    <property type="evidence" value="ECO:0007669"/>
    <property type="project" value="UniProtKB-UniRule"/>
</dbReference>
<dbReference type="InterPro" id="IPR011115">
    <property type="entry name" value="SecA_DEAD"/>
</dbReference>
<evidence type="ECO:0000256" key="3">
    <source>
        <dbReference type="ARBA" id="ARBA00022448"/>
    </source>
</evidence>
<name>A0A4R6TY10_9BACI</name>
<dbReference type="OrthoDB" id="9805579at2"/>
<evidence type="ECO:0000256" key="5">
    <source>
        <dbReference type="ARBA" id="ARBA00022490"/>
    </source>
</evidence>
<gene>
    <name evidence="12" type="primary">secA</name>
    <name evidence="17" type="ORF">EV213_1152</name>
</gene>
<dbReference type="HAMAP" id="MF_01382">
    <property type="entry name" value="SecA"/>
    <property type="match status" value="1"/>
</dbReference>
<dbReference type="Gene3D" id="3.40.50.300">
    <property type="entry name" value="P-loop containing nucleotide triphosphate hydrolases"/>
    <property type="match status" value="3"/>
</dbReference>
<evidence type="ECO:0000256" key="10">
    <source>
        <dbReference type="ARBA" id="ARBA00023010"/>
    </source>
</evidence>
<dbReference type="NCBIfam" id="TIGR00963">
    <property type="entry name" value="secA"/>
    <property type="match status" value="1"/>
</dbReference>
<feature type="binding site" evidence="12">
    <location>
        <position position="90"/>
    </location>
    <ligand>
        <name>ATP</name>
        <dbReference type="ChEBI" id="CHEBI:30616"/>
    </ligand>
</feature>
<dbReference type="InterPro" id="IPR001650">
    <property type="entry name" value="Helicase_C-like"/>
</dbReference>
<dbReference type="FunFam" id="3.40.50.300:FF:000429">
    <property type="entry name" value="Preprotein translocase subunit SecA"/>
    <property type="match status" value="1"/>
</dbReference>
<dbReference type="AlphaFoldDB" id="A0A4R6TY10"/>
<dbReference type="GO" id="GO:0005524">
    <property type="term" value="F:ATP binding"/>
    <property type="evidence" value="ECO:0007669"/>
    <property type="project" value="UniProtKB-UniRule"/>
</dbReference>
<comment type="catalytic activity">
    <reaction evidence="12">
        <text>ATP + H2O + cellular proteinSide 1 = ADP + phosphate + cellular proteinSide 2.</text>
        <dbReference type="EC" id="7.4.2.8"/>
    </reaction>
</comment>
<dbReference type="SUPFAM" id="SSF81767">
    <property type="entry name" value="Pre-protein crosslinking domain of SecA"/>
    <property type="match status" value="1"/>
</dbReference>
<keyword evidence="7 12" id="KW-0067">ATP-binding</keyword>
<feature type="domain" description="Helicase ATP-binding" evidence="14">
    <location>
        <begin position="92"/>
        <end position="252"/>
    </location>
</feature>
<reference evidence="17 18" key="1">
    <citation type="submission" date="2019-03" db="EMBL/GenBank/DDBJ databases">
        <title>Genomic Encyclopedia of Type Strains, Phase IV (KMG-IV): sequencing the most valuable type-strain genomes for metagenomic binning, comparative biology and taxonomic classification.</title>
        <authorList>
            <person name="Goeker M."/>
        </authorList>
    </citation>
    <scope>NUCLEOTIDE SEQUENCE [LARGE SCALE GENOMIC DNA]</scope>
    <source>
        <strain evidence="17 18">DSM 28697</strain>
    </source>
</reference>
<comment type="caution">
    <text evidence="17">The sequence shown here is derived from an EMBL/GenBank/DDBJ whole genome shotgun (WGS) entry which is preliminary data.</text>
</comment>
<dbReference type="InterPro" id="IPR011116">
    <property type="entry name" value="SecA_Wing/Scaffold"/>
</dbReference>
<dbReference type="Pfam" id="PF07517">
    <property type="entry name" value="SecA_DEAD"/>
    <property type="match status" value="1"/>
</dbReference>
<evidence type="ECO:0000256" key="6">
    <source>
        <dbReference type="ARBA" id="ARBA00022741"/>
    </source>
</evidence>
<keyword evidence="11 12" id="KW-0472">Membrane</keyword>
<feature type="binding site" evidence="12">
    <location>
        <begin position="108"/>
        <end position="112"/>
    </location>
    <ligand>
        <name>ATP</name>
        <dbReference type="ChEBI" id="CHEBI:30616"/>
    </ligand>
</feature>
<dbReference type="Gene3D" id="3.90.1440.10">
    <property type="entry name" value="SecA, preprotein cross-linking domain"/>
    <property type="match status" value="1"/>
</dbReference>
<evidence type="ECO:0000256" key="4">
    <source>
        <dbReference type="ARBA" id="ARBA00022475"/>
    </source>
</evidence>
<keyword evidence="5 12" id="KW-0963">Cytoplasm</keyword>
<dbReference type="PROSITE" id="PS01312">
    <property type="entry name" value="SECA"/>
    <property type="match status" value="1"/>
</dbReference>
<dbReference type="InterPro" id="IPR014001">
    <property type="entry name" value="Helicase_ATP-bd"/>
</dbReference>
<evidence type="ECO:0000256" key="12">
    <source>
        <dbReference type="HAMAP-Rule" id="MF_01382"/>
    </source>
</evidence>
<dbReference type="NCBIfam" id="TIGR04397">
    <property type="entry name" value="SecA2_Bac_anthr"/>
    <property type="match status" value="1"/>
</dbReference>
<evidence type="ECO:0000256" key="7">
    <source>
        <dbReference type="ARBA" id="ARBA00022840"/>
    </source>
</evidence>
<dbReference type="NCBIfam" id="NF006630">
    <property type="entry name" value="PRK09200.1"/>
    <property type="match status" value="1"/>
</dbReference>
<dbReference type="InterPro" id="IPR000185">
    <property type="entry name" value="SecA"/>
</dbReference>
<dbReference type="PROSITE" id="PS51192">
    <property type="entry name" value="HELICASE_ATP_BIND_1"/>
    <property type="match status" value="1"/>
</dbReference>
<dbReference type="PROSITE" id="PS51194">
    <property type="entry name" value="HELICASE_CTER"/>
    <property type="match status" value="1"/>
</dbReference>
<evidence type="ECO:0000313" key="18">
    <source>
        <dbReference type="Proteomes" id="UP000295632"/>
    </source>
</evidence>
<dbReference type="GO" id="GO:0005886">
    <property type="term" value="C:plasma membrane"/>
    <property type="evidence" value="ECO:0007669"/>
    <property type="project" value="UniProtKB-SubCell"/>
</dbReference>
<dbReference type="GO" id="GO:0017038">
    <property type="term" value="P:protein import"/>
    <property type="evidence" value="ECO:0007669"/>
    <property type="project" value="InterPro"/>
</dbReference>
<evidence type="ECO:0000256" key="2">
    <source>
        <dbReference type="ARBA" id="ARBA00007650"/>
    </source>
</evidence>
<evidence type="ECO:0000256" key="9">
    <source>
        <dbReference type="ARBA" id="ARBA00022967"/>
    </source>
</evidence>
<dbReference type="CDD" id="cd18803">
    <property type="entry name" value="SF2_C_secA"/>
    <property type="match status" value="1"/>
</dbReference>
<dbReference type="Gene3D" id="1.10.3060.10">
    <property type="entry name" value="Helical scaffold and wing domains of SecA"/>
    <property type="match status" value="1"/>
</dbReference>
<dbReference type="EMBL" id="SNYJ01000015">
    <property type="protein sequence ID" value="TDQ36909.1"/>
    <property type="molecule type" value="Genomic_DNA"/>
</dbReference>
<dbReference type="GO" id="GO:0008564">
    <property type="term" value="F:protein-exporting ATPase activity"/>
    <property type="evidence" value="ECO:0007669"/>
    <property type="project" value="UniProtKB-EC"/>
</dbReference>
<evidence type="ECO:0000259" key="16">
    <source>
        <dbReference type="PROSITE" id="PS51196"/>
    </source>
</evidence>
<keyword evidence="8 12" id="KW-0653">Protein transport</keyword>
<dbReference type="SMART" id="SM00957">
    <property type="entry name" value="SecA_DEAD"/>
    <property type="match status" value="1"/>
</dbReference>
<evidence type="ECO:0000256" key="13">
    <source>
        <dbReference type="RuleBase" id="RU003874"/>
    </source>
</evidence>
<dbReference type="Pfam" id="PF01043">
    <property type="entry name" value="SecA_PP_bind"/>
    <property type="match status" value="1"/>
</dbReference>
<keyword evidence="4 12" id="KW-1003">Cell membrane</keyword>
<protein>
    <recommendedName>
        <fullName evidence="12 13">Protein translocase subunit SecA</fullName>
        <ecNumber evidence="12">7.4.2.8</ecNumber>
    </recommendedName>
</protein>
<dbReference type="EC" id="7.4.2.8" evidence="12"/>
<dbReference type="InterPro" id="IPR011130">
    <property type="entry name" value="SecA_preprotein_X-link_dom"/>
</dbReference>
<keyword evidence="18" id="KW-1185">Reference proteome</keyword>
<proteinExistence type="inferred from homology"/>
<dbReference type="GO" id="GO:0031522">
    <property type="term" value="C:cell envelope Sec protein transport complex"/>
    <property type="evidence" value="ECO:0007669"/>
    <property type="project" value="TreeGrafter"/>
</dbReference>
<comment type="function">
    <text evidence="12">Part of the Sec protein translocase complex. Interacts with the SecYEG preprotein conducting channel. Has a central role in coupling the hydrolysis of ATP to the transfer of proteins into and across the cell membrane, serving as an ATP-driven molecular motor driving the stepwise translocation of polypeptide chains across the membrane.</text>
</comment>
<keyword evidence="9 12" id="KW-1278">Translocase</keyword>
<dbReference type="InterPro" id="IPR014018">
    <property type="entry name" value="SecA_motor_DEAD"/>
</dbReference>
<dbReference type="CDD" id="cd17928">
    <property type="entry name" value="DEXDc_SecA"/>
    <property type="match status" value="1"/>
</dbReference>
<sequence>MLETLKKILGSEQQRKLKFYEKRVQRVNALEPEMERLTDDELRAKTLEWKEELGSERRFQRTLDEIMEEAFAVVREASKRVLGKRHYDVQLLGGFVLTEGNIAEMATGEGKTLVASLPSYVKALEGKGVHVITVNEYLARRDYEEIGKIHEFLGLTVGLNVPLTDTAEKKIAYAADITYGLGNEFGFDYLRDNLVSDLSQKVQPPYHFAIIDEVDSVLIDESKTPLIIAGKTTVSAQLHHVCAMLARRFEKDVHFTFDVMTKSTALTDEGITEVEKAFGVDNLYDLEHQTLYHYTIQALRARVMFKKDVDYIVREDEILLVDMFTGRIMQGRTLSDGLHQAIEAKENVTVTEENKTTASITVQNYYRMYPMLSGMTGTAKTEEKEFRDLYGMDVIQIPSNRQRQRIDEKGLIFLTRENKYTAMLKEVKKRHKTGQPVLIGTTSILQSEDVASYLDKERLPYQLLNAKSVEQEVALIANAGQRSQITIATNMAGRGTDIILGEGVPELGGLFVLGTERHESRRIDNQLKGRSGRQGDPGESTFFVSVEDDMITRYAFEELEKMRSSFTMNVDGLILDKDIHSFVDRVQRIAEGSNFGVREYTLKLDDVINDQRTIIYQLRDRWLDSEDLLSDLMPMADDHFKHLIDEHCPEDLLPEEWPLKDLVYEVNQAIAGVTFDPDLDDVEDRNDLLNSIRDVTSEYKEKLEPYLAHQQLADAMKRACLSAVDHHYIRHLEQMTRLKEGIGMRRYQQEDPMRLYQNDGFELFSMMYRNIERDVSRQLALVARKLFAVDEEQLEHVEIVQGK</sequence>
<evidence type="ECO:0000259" key="15">
    <source>
        <dbReference type="PROSITE" id="PS51194"/>
    </source>
</evidence>
<comment type="subunit">
    <text evidence="12">Monomer and homodimer. Part of the essential Sec protein translocation apparatus which comprises SecA, SecYEG and auxiliary proteins SecDF. Other proteins may also be involved.</text>
</comment>
<dbReference type="SUPFAM" id="SSF52540">
    <property type="entry name" value="P-loop containing nucleoside triphosphate hydrolases"/>
    <property type="match status" value="2"/>
</dbReference>
<dbReference type="InterPro" id="IPR030908">
    <property type="entry name" value="SecA2_Bac_anthr"/>
</dbReference>
<evidence type="ECO:0000256" key="1">
    <source>
        <dbReference type="ARBA" id="ARBA00004170"/>
    </source>
</evidence>
<dbReference type="InterPro" id="IPR036266">
    <property type="entry name" value="SecA_Wing/Scaffold_sf"/>
</dbReference>